<keyword evidence="3" id="KW-0067">ATP-binding</keyword>
<dbReference type="PANTHER" id="PTHR23407">
    <property type="entry name" value="ATPASE INHIBITOR/5-FORMYLTETRAHYDROFOLATE CYCLO-LIGASE"/>
    <property type="match status" value="1"/>
</dbReference>
<gene>
    <name evidence="4" type="ORF">METZ01_LOCUS431771</name>
</gene>
<dbReference type="PIRSF" id="PIRSF006806">
    <property type="entry name" value="FTHF_cligase"/>
    <property type="match status" value="1"/>
</dbReference>
<accession>A0A382Y6F7</accession>
<evidence type="ECO:0000256" key="3">
    <source>
        <dbReference type="ARBA" id="ARBA00022840"/>
    </source>
</evidence>
<dbReference type="EMBL" id="UINC01173362">
    <property type="protein sequence ID" value="SVD78917.1"/>
    <property type="molecule type" value="Genomic_DNA"/>
</dbReference>
<evidence type="ECO:0000256" key="2">
    <source>
        <dbReference type="ARBA" id="ARBA00022741"/>
    </source>
</evidence>
<sequence length="168" mass="20013">MLFKMFWRKYMDCHRKRMTTEECRILSNKIQNTVLELPEWKVAGNINIYKSIGNEVSTDKLIYDAEIRSNKEIYYPTPEPRDNVADVDLVIVPGLVFDKKCARYGRGGGYYDRFLDTLPKRTCIIGLAYDFQVLSWKWKLRLNEYDVKMDYIITERRIIQKKGMLIYS</sequence>
<evidence type="ECO:0008006" key="5">
    <source>
        <dbReference type="Google" id="ProtNLM"/>
    </source>
</evidence>
<comment type="similarity">
    <text evidence="1">Belongs to the 5-formyltetrahydrofolate cyclo-ligase family.</text>
</comment>
<dbReference type="InterPro" id="IPR037171">
    <property type="entry name" value="NagB/RpiA_transferase-like"/>
</dbReference>
<evidence type="ECO:0000256" key="1">
    <source>
        <dbReference type="ARBA" id="ARBA00010638"/>
    </source>
</evidence>
<protein>
    <recommendedName>
        <fullName evidence="5">5-formyltetrahydrofolate cyclo-ligase</fullName>
    </recommendedName>
</protein>
<dbReference type="GO" id="GO:0030272">
    <property type="term" value="F:5-formyltetrahydrofolate cyclo-ligase activity"/>
    <property type="evidence" value="ECO:0007669"/>
    <property type="project" value="TreeGrafter"/>
</dbReference>
<name>A0A382Y6F7_9ZZZZ</name>
<dbReference type="GO" id="GO:0009396">
    <property type="term" value="P:folic acid-containing compound biosynthetic process"/>
    <property type="evidence" value="ECO:0007669"/>
    <property type="project" value="TreeGrafter"/>
</dbReference>
<dbReference type="Pfam" id="PF01812">
    <property type="entry name" value="5-FTHF_cyc-lig"/>
    <property type="match status" value="1"/>
</dbReference>
<dbReference type="SUPFAM" id="SSF100950">
    <property type="entry name" value="NagB/RpiA/CoA transferase-like"/>
    <property type="match status" value="1"/>
</dbReference>
<keyword evidence="2" id="KW-0547">Nucleotide-binding</keyword>
<evidence type="ECO:0000313" key="4">
    <source>
        <dbReference type="EMBL" id="SVD78917.1"/>
    </source>
</evidence>
<dbReference type="GO" id="GO:0005524">
    <property type="term" value="F:ATP binding"/>
    <property type="evidence" value="ECO:0007669"/>
    <property type="project" value="UniProtKB-KW"/>
</dbReference>
<organism evidence="4">
    <name type="scientific">marine metagenome</name>
    <dbReference type="NCBI Taxonomy" id="408172"/>
    <lineage>
        <taxon>unclassified sequences</taxon>
        <taxon>metagenomes</taxon>
        <taxon>ecological metagenomes</taxon>
    </lineage>
</organism>
<dbReference type="PANTHER" id="PTHR23407:SF1">
    <property type="entry name" value="5-FORMYLTETRAHYDROFOLATE CYCLO-LIGASE"/>
    <property type="match status" value="1"/>
</dbReference>
<reference evidence="4" key="1">
    <citation type="submission" date="2018-05" db="EMBL/GenBank/DDBJ databases">
        <authorList>
            <person name="Lanie J.A."/>
            <person name="Ng W.-L."/>
            <person name="Kazmierczak K.M."/>
            <person name="Andrzejewski T.M."/>
            <person name="Davidsen T.M."/>
            <person name="Wayne K.J."/>
            <person name="Tettelin H."/>
            <person name="Glass J.I."/>
            <person name="Rusch D."/>
            <person name="Podicherti R."/>
            <person name="Tsui H.-C.T."/>
            <person name="Winkler M.E."/>
        </authorList>
    </citation>
    <scope>NUCLEOTIDE SEQUENCE</scope>
</reference>
<dbReference type="InterPro" id="IPR024185">
    <property type="entry name" value="FTHF_cligase-like_sf"/>
</dbReference>
<dbReference type="GO" id="GO:0035999">
    <property type="term" value="P:tetrahydrofolate interconversion"/>
    <property type="evidence" value="ECO:0007669"/>
    <property type="project" value="TreeGrafter"/>
</dbReference>
<dbReference type="AlphaFoldDB" id="A0A382Y6F7"/>
<proteinExistence type="inferred from homology"/>
<dbReference type="Gene3D" id="3.40.50.10420">
    <property type="entry name" value="NagB/RpiA/CoA transferase-like"/>
    <property type="match status" value="2"/>
</dbReference>
<dbReference type="InterPro" id="IPR002698">
    <property type="entry name" value="FTHF_cligase"/>
</dbReference>